<gene>
    <name evidence="1" type="ORF">BDY19DRAFT_884022</name>
</gene>
<proteinExistence type="predicted"/>
<keyword evidence="2" id="KW-1185">Reference proteome</keyword>
<protein>
    <submittedName>
        <fullName evidence="1">Major facilitator superfamily domain-containing protein</fullName>
    </submittedName>
</protein>
<dbReference type="Proteomes" id="UP001055072">
    <property type="component" value="Unassembled WGS sequence"/>
</dbReference>
<evidence type="ECO:0000313" key="2">
    <source>
        <dbReference type="Proteomes" id="UP001055072"/>
    </source>
</evidence>
<organism evidence="1 2">
    <name type="scientific">Irpex rosettiformis</name>
    <dbReference type="NCBI Taxonomy" id="378272"/>
    <lineage>
        <taxon>Eukaryota</taxon>
        <taxon>Fungi</taxon>
        <taxon>Dikarya</taxon>
        <taxon>Basidiomycota</taxon>
        <taxon>Agaricomycotina</taxon>
        <taxon>Agaricomycetes</taxon>
        <taxon>Polyporales</taxon>
        <taxon>Irpicaceae</taxon>
        <taxon>Irpex</taxon>
    </lineage>
</organism>
<name>A0ACB8UE05_9APHY</name>
<comment type="caution">
    <text evidence="1">The sequence shown here is derived from an EMBL/GenBank/DDBJ whole genome shotgun (WGS) entry which is preliminary data.</text>
</comment>
<reference evidence="1" key="1">
    <citation type="journal article" date="2021" name="Environ. Microbiol.">
        <title>Gene family expansions and transcriptome signatures uncover fungal adaptations to wood decay.</title>
        <authorList>
            <person name="Hage H."/>
            <person name="Miyauchi S."/>
            <person name="Viragh M."/>
            <person name="Drula E."/>
            <person name="Min B."/>
            <person name="Chaduli D."/>
            <person name="Navarro D."/>
            <person name="Favel A."/>
            <person name="Norest M."/>
            <person name="Lesage-Meessen L."/>
            <person name="Balint B."/>
            <person name="Merenyi Z."/>
            <person name="de Eugenio L."/>
            <person name="Morin E."/>
            <person name="Martinez A.T."/>
            <person name="Baldrian P."/>
            <person name="Stursova M."/>
            <person name="Martinez M.J."/>
            <person name="Novotny C."/>
            <person name="Magnuson J.K."/>
            <person name="Spatafora J.W."/>
            <person name="Maurice S."/>
            <person name="Pangilinan J."/>
            <person name="Andreopoulos W."/>
            <person name="LaButti K."/>
            <person name="Hundley H."/>
            <person name="Na H."/>
            <person name="Kuo A."/>
            <person name="Barry K."/>
            <person name="Lipzen A."/>
            <person name="Henrissat B."/>
            <person name="Riley R."/>
            <person name="Ahrendt S."/>
            <person name="Nagy L.G."/>
            <person name="Grigoriev I.V."/>
            <person name="Martin F."/>
            <person name="Rosso M.N."/>
        </authorList>
    </citation>
    <scope>NUCLEOTIDE SEQUENCE</scope>
    <source>
        <strain evidence="1">CBS 384.51</strain>
    </source>
</reference>
<accession>A0ACB8UE05</accession>
<dbReference type="EMBL" id="MU274903">
    <property type="protein sequence ID" value="KAI0092568.1"/>
    <property type="molecule type" value="Genomic_DNA"/>
</dbReference>
<evidence type="ECO:0000313" key="1">
    <source>
        <dbReference type="EMBL" id="KAI0092568.1"/>
    </source>
</evidence>
<sequence>MVSTTPSKQSITLPQSDLAQELNAGSTGNSIRHESSLGQADGGFQAWLLLISAFLVEILIWGYPGSYGVLLVAYLQDPKFSTQSHASTLLPLVGNLCTGIMYISALVIYPTMHWYPRIRRVYTWSGTAICSGSLILASFTDKVTLLVAFQGVLFAIGGSLVYAPVISYLSEWFVNKRGMANGIVFSGAGVGGAVFPLILPPLIARYGVQKTTRAYAICILICLIPTLPLMKARLPETRVHGPAPRSSNRQWLRKNNLWFFVAMNTIQSLGYFIPTTWLPTFASSLGLSTSQSSLALTLLSVANIIAGTTMGWLSDKFDIWILAIVSLVGTCLATFIVWGVLSFSLSGILAYGVVYGLTAGGWSSLWYGFVNPVAKDDPSLATTLFSFMLATRGIGNILTTPISTALQGRTQASELTTHHGIAKTGFDVAGGHYSAMISYAGACFAAATVVSIVGWAFDRRSRARIISRQIRD</sequence>